<dbReference type="EMBL" id="JANPWB010000005">
    <property type="protein sequence ID" value="KAJ1185595.1"/>
    <property type="molecule type" value="Genomic_DNA"/>
</dbReference>
<sequence length="298" mass="32544">MPASHPCLLSERQAWRKGPLDRAGKASADQRPLGAWGSPAEAPVVLGENNHMTRRSLAPCSHSFRGRLFAFLVVRTHRVTEREIRKNLTDHLESWLGLKSQMSPHWEFQGTLAICANHLFLWHEQPDRRAKSNKIAGFKGFPSGPTMSYDSVSTGSQSRTGHKDWGYEEASRSSDLGPRHSYFSKTSRGALQDPVPKGAGGGVFYPMAYQSSDLGPSQRFLAQAGKGALPGPAGSYFSTPGHCSHCSLQNRTQDRGLPLPGQLELRPKAQSELLHPAKQRSPTGAYGTLSQAFCNIAA</sequence>
<organism evidence="2 3">
    <name type="scientific">Pleurodeles waltl</name>
    <name type="common">Iberian ribbed newt</name>
    <dbReference type="NCBI Taxonomy" id="8319"/>
    <lineage>
        <taxon>Eukaryota</taxon>
        <taxon>Metazoa</taxon>
        <taxon>Chordata</taxon>
        <taxon>Craniata</taxon>
        <taxon>Vertebrata</taxon>
        <taxon>Euteleostomi</taxon>
        <taxon>Amphibia</taxon>
        <taxon>Batrachia</taxon>
        <taxon>Caudata</taxon>
        <taxon>Salamandroidea</taxon>
        <taxon>Salamandridae</taxon>
        <taxon>Pleurodelinae</taxon>
        <taxon>Pleurodeles</taxon>
    </lineage>
</organism>
<reference evidence="2" key="1">
    <citation type="journal article" date="2022" name="bioRxiv">
        <title>Sequencing and chromosome-scale assembly of the giantPleurodeles waltlgenome.</title>
        <authorList>
            <person name="Brown T."/>
            <person name="Elewa A."/>
            <person name="Iarovenko S."/>
            <person name="Subramanian E."/>
            <person name="Araus A.J."/>
            <person name="Petzold A."/>
            <person name="Susuki M."/>
            <person name="Suzuki K.-i.T."/>
            <person name="Hayashi T."/>
            <person name="Toyoda A."/>
            <person name="Oliveira C."/>
            <person name="Osipova E."/>
            <person name="Leigh N.D."/>
            <person name="Simon A."/>
            <person name="Yun M.H."/>
        </authorList>
    </citation>
    <scope>NUCLEOTIDE SEQUENCE</scope>
    <source>
        <strain evidence="2">20211129_DDA</strain>
        <tissue evidence="2">Liver</tissue>
    </source>
</reference>
<keyword evidence="3" id="KW-1185">Reference proteome</keyword>
<feature type="region of interest" description="Disordered" evidence="1">
    <location>
        <begin position="148"/>
        <end position="195"/>
    </location>
</feature>
<dbReference type="AlphaFoldDB" id="A0AAV7UB00"/>
<proteinExistence type="predicted"/>
<accession>A0AAV7UB00</accession>
<feature type="compositionally biased region" description="Polar residues" evidence="1">
    <location>
        <begin position="148"/>
        <end position="159"/>
    </location>
</feature>
<evidence type="ECO:0000256" key="1">
    <source>
        <dbReference type="SAM" id="MobiDB-lite"/>
    </source>
</evidence>
<comment type="caution">
    <text evidence="2">The sequence shown here is derived from an EMBL/GenBank/DDBJ whole genome shotgun (WGS) entry which is preliminary data.</text>
</comment>
<dbReference type="Proteomes" id="UP001066276">
    <property type="component" value="Chromosome 3_1"/>
</dbReference>
<name>A0AAV7UB00_PLEWA</name>
<evidence type="ECO:0000313" key="3">
    <source>
        <dbReference type="Proteomes" id="UP001066276"/>
    </source>
</evidence>
<feature type="compositionally biased region" description="Basic and acidic residues" evidence="1">
    <location>
        <begin position="161"/>
        <end position="172"/>
    </location>
</feature>
<protein>
    <submittedName>
        <fullName evidence="2">Uncharacterized protein</fullName>
    </submittedName>
</protein>
<gene>
    <name evidence="2" type="ORF">NDU88_002387</name>
</gene>
<evidence type="ECO:0000313" key="2">
    <source>
        <dbReference type="EMBL" id="KAJ1185595.1"/>
    </source>
</evidence>